<dbReference type="SUPFAM" id="SSF53633">
    <property type="entry name" value="Carbamate kinase-like"/>
    <property type="match status" value="1"/>
</dbReference>
<gene>
    <name evidence="18" type="ORF">SAMN00017477_0284</name>
</gene>
<evidence type="ECO:0000256" key="6">
    <source>
        <dbReference type="ARBA" id="ARBA00022605"/>
    </source>
</evidence>
<evidence type="ECO:0000256" key="1">
    <source>
        <dbReference type="ARBA" id="ARBA00003121"/>
    </source>
</evidence>
<evidence type="ECO:0000313" key="18">
    <source>
        <dbReference type="EMBL" id="SMB80800.1"/>
    </source>
</evidence>
<dbReference type="PIRSF" id="PIRSF000726">
    <property type="entry name" value="Asp_kin"/>
    <property type="match status" value="1"/>
</dbReference>
<evidence type="ECO:0000256" key="12">
    <source>
        <dbReference type="ARBA" id="ARBA00023154"/>
    </source>
</evidence>
<dbReference type="PROSITE" id="PS00324">
    <property type="entry name" value="ASPARTOKINASE"/>
    <property type="match status" value="1"/>
</dbReference>
<dbReference type="CDD" id="cd04261">
    <property type="entry name" value="AAK_AKii-LysC-BS"/>
    <property type="match status" value="1"/>
</dbReference>
<dbReference type="NCBIfam" id="TIGR00657">
    <property type="entry name" value="asp_kinases"/>
    <property type="match status" value="1"/>
</dbReference>
<comment type="pathway">
    <text evidence="2 16">Amino-acid biosynthesis; L-lysine biosynthesis via DAP pathway; (S)-tetrahydrodipicolinate from L-aspartate: step 1/4.</text>
</comment>
<keyword evidence="6 16" id="KW-0028">Amino-acid biosynthesis</keyword>
<evidence type="ECO:0000256" key="9">
    <source>
        <dbReference type="ARBA" id="ARBA00022777"/>
    </source>
</evidence>
<dbReference type="Pfam" id="PF22468">
    <property type="entry name" value="ACT_9"/>
    <property type="match status" value="1"/>
</dbReference>
<dbReference type="InterPro" id="IPR036393">
    <property type="entry name" value="AceGlu_kinase-like_sf"/>
</dbReference>
<dbReference type="InterPro" id="IPR041740">
    <property type="entry name" value="AKii-LysC-BS"/>
</dbReference>
<evidence type="ECO:0000256" key="11">
    <source>
        <dbReference type="ARBA" id="ARBA00022915"/>
    </source>
</evidence>
<dbReference type="GO" id="GO:0019877">
    <property type="term" value="P:diaminopimelate biosynthetic process"/>
    <property type="evidence" value="ECO:0007669"/>
    <property type="project" value="UniProtKB-KW"/>
</dbReference>
<evidence type="ECO:0000256" key="14">
    <source>
        <dbReference type="PIRSR" id="PIRSR000726-1"/>
    </source>
</evidence>
<accession>A0A1W1UIA2</accession>
<dbReference type="Proteomes" id="UP000192368">
    <property type="component" value="Unassembled WGS sequence"/>
</dbReference>
<dbReference type="Pfam" id="PF00696">
    <property type="entry name" value="AA_kinase"/>
    <property type="match status" value="1"/>
</dbReference>
<evidence type="ECO:0000259" key="17">
    <source>
        <dbReference type="PROSITE" id="PS51671"/>
    </source>
</evidence>
<sequence>MRRVVMKFGGSSVATTEKIKKVAEILKRRKNGMNDIVCVVSAMGDTTDELLSLAGELSKNPSRRELDMLLATGEMVSASLLAIALNEMGEKAIALNGVQAGFQTKGRHGFSKVVDVDTFRIEKELLEDKIVIVTGFQGLNSNEDFSTLGRGGSDTSAVAIASKLGVDCEIYTDVDGIYTVDPRFHKEAKKLTKVSYDEAMEMAHLGAKIIDPRSVEMAKKYGIRIYVALNSASVLGTYIGEDSVEESIISNLSVQDNILLVKKTLKDESVAELFLNLAREDVNIDIISKMDTDGKTLVRFTSVIDEKNLIEKVADDFEFVENVSKVSIIGNAMRNQSGVAARVFDLLNSNGINFHGLSTSEISISIIVDTIVKEKVMNLLIREFEL</sequence>
<comment type="pathway">
    <text evidence="3 16">Amino-acid biosynthesis; L-methionine biosynthesis via de novo pathway; L-homoserine from L-aspartate: step 1/3.</text>
</comment>
<dbReference type="AlphaFoldDB" id="A0A1W1UIA2"/>
<dbReference type="InterPro" id="IPR001048">
    <property type="entry name" value="Asp/Glu/Uridylate_kinase"/>
</dbReference>
<feature type="binding site" evidence="14">
    <location>
        <position position="47"/>
    </location>
    <ligand>
        <name>substrate</name>
    </ligand>
</feature>
<dbReference type="GO" id="GO:0004072">
    <property type="term" value="F:aspartate kinase activity"/>
    <property type="evidence" value="ECO:0007669"/>
    <property type="project" value="UniProtKB-EC"/>
</dbReference>
<proteinExistence type="inferred from homology"/>
<dbReference type="SUPFAM" id="SSF55021">
    <property type="entry name" value="ACT-like"/>
    <property type="match status" value="1"/>
</dbReference>
<feature type="binding site" evidence="14">
    <location>
        <position position="183"/>
    </location>
    <ligand>
        <name>ATP</name>
        <dbReference type="ChEBI" id="CHEBI:30616"/>
    </ligand>
</feature>
<evidence type="ECO:0000256" key="10">
    <source>
        <dbReference type="ARBA" id="ARBA00022840"/>
    </source>
</evidence>
<dbReference type="InterPro" id="IPR001341">
    <property type="entry name" value="Asp_kinase"/>
</dbReference>
<dbReference type="GO" id="GO:0009088">
    <property type="term" value="P:threonine biosynthetic process"/>
    <property type="evidence" value="ECO:0007669"/>
    <property type="project" value="UniProtKB-UniPathway"/>
</dbReference>
<evidence type="ECO:0000313" key="19">
    <source>
        <dbReference type="Proteomes" id="UP000192368"/>
    </source>
</evidence>
<keyword evidence="12" id="KW-0457">Lysine biosynthesis</keyword>
<dbReference type="Gene3D" id="3.30.70.260">
    <property type="match status" value="2"/>
</dbReference>
<evidence type="ECO:0000256" key="16">
    <source>
        <dbReference type="RuleBase" id="RU004249"/>
    </source>
</evidence>
<keyword evidence="11" id="KW-0220">Diaminopimelate biosynthesis</keyword>
<keyword evidence="10 14" id="KW-0067">ATP-binding</keyword>
<evidence type="ECO:0000256" key="2">
    <source>
        <dbReference type="ARBA" id="ARBA00004766"/>
    </source>
</evidence>
<feature type="binding site" evidence="14">
    <location>
        <begin position="172"/>
        <end position="173"/>
    </location>
    <ligand>
        <name>ATP</name>
        <dbReference type="ChEBI" id="CHEBI:30616"/>
    </ligand>
</feature>
<dbReference type="InterPro" id="IPR018042">
    <property type="entry name" value="Aspartate_kinase_CS"/>
</dbReference>
<feature type="domain" description="ACT" evidence="17">
    <location>
        <begin position="328"/>
        <end position="386"/>
    </location>
</feature>
<keyword evidence="7 15" id="KW-0808">Transferase</keyword>
<organism evidence="18 19">
    <name type="scientific">Peptoniphilus asaccharolyticus DSM 20463</name>
    <dbReference type="NCBI Taxonomy" id="573058"/>
    <lineage>
        <taxon>Bacteria</taxon>
        <taxon>Bacillati</taxon>
        <taxon>Bacillota</taxon>
        <taxon>Tissierellia</taxon>
        <taxon>Tissierellales</taxon>
        <taxon>Peptoniphilaceae</taxon>
        <taxon>Peptoniphilus</taxon>
    </lineage>
</organism>
<dbReference type="RefSeq" id="WP_084229988.1">
    <property type="nucleotide sequence ID" value="NZ_FWWR01000009.1"/>
</dbReference>
<evidence type="ECO:0000256" key="13">
    <source>
        <dbReference type="ARBA" id="ARBA00047872"/>
    </source>
</evidence>
<dbReference type="NCBIfam" id="NF005155">
    <property type="entry name" value="PRK06635.1-4"/>
    <property type="match status" value="1"/>
</dbReference>
<evidence type="ECO:0000256" key="5">
    <source>
        <dbReference type="ARBA" id="ARBA00010122"/>
    </source>
</evidence>
<feature type="binding site" evidence="14">
    <location>
        <begin position="7"/>
        <end position="10"/>
    </location>
    <ligand>
        <name>ATP</name>
        <dbReference type="ChEBI" id="CHEBI:30616"/>
    </ligand>
</feature>
<dbReference type="InterPro" id="IPR054352">
    <property type="entry name" value="ACT_Aspartokinase"/>
</dbReference>
<comment type="catalytic activity">
    <reaction evidence="13 15">
        <text>L-aspartate + ATP = 4-phospho-L-aspartate + ADP</text>
        <dbReference type="Rhea" id="RHEA:23776"/>
        <dbReference type="ChEBI" id="CHEBI:29991"/>
        <dbReference type="ChEBI" id="CHEBI:30616"/>
        <dbReference type="ChEBI" id="CHEBI:57535"/>
        <dbReference type="ChEBI" id="CHEBI:456216"/>
        <dbReference type="EC" id="2.7.2.4"/>
    </reaction>
</comment>
<feature type="binding site" evidence="14">
    <location>
        <position position="74"/>
    </location>
    <ligand>
        <name>substrate</name>
    </ligand>
</feature>
<dbReference type="STRING" id="573058.SAMN00017477_0284"/>
<dbReference type="PANTHER" id="PTHR21499">
    <property type="entry name" value="ASPARTATE KINASE"/>
    <property type="match status" value="1"/>
</dbReference>
<evidence type="ECO:0000256" key="3">
    <source>
        <dbReference type="ARBA" id="ARBA00004986"/>
    </source>
</evidence>
<comment type="function">
    <text evidence="1">Catalyzes the phosphorylation of the beta-carboxyl group of aspartic acid with ATP to yield 4-phospho-L-aspartate, which is involved in the branched biosynthetic pathway leading to the biosynthesis of amino acids threonine, isoleucine and methionine.</text>
</comment>
<comment type="similarity">
    <text evidence="5 15">Belongs to the aspartokinase family.</text>
</comment>
<dbReference type="GO" id="GO:0009090">
    <property type="term" value="P:homoserine biosynthetic process"/>
    <property type="evidence" value="ECO:0007669"/>
    <property type="project" value="TreeGrafter"/>
</dbReference>
<dbReference type="PROSITE" id="PS51671">
    <property type="entry name" value="ACT"/>
    <property type="match status" value="1"/>
</dbReference>
<protein>
    <recommendedName>
        <fullName evidence="15">Aspartokinase</fullName>
        <ecNumber evidence="15">2.7.2.4</ecNumber>
    </recommendedName>
</protein>
<dbReference type="InterPro" id="IPR005260">
    <property type="entry name" value="Asp_kin_monofn"/>
</dbReference>
<comment type="pathway">
    <text evidence="4 16">Amino-acid biosynthesis; L-threonine biosynthesis; L-threonine from L-aspartate: step 1/5.</text>
</comment>
<dbReference type="GO" id="GO:0005829">
    <property type="term" value="C:cytosol"/>
    <property type="evidence" value="ECO:0007669"/>
    <property type="project" value="TreeGrafter"/>
</dbReference>
<dbReference type="EMBL" id="FWWR01000009">
    <property type="protein sequence ID" value="SMB80800.1"/>
    <property type="molecule type" value="Genomic_DNA"/>
</dbReference>
<dbReference type="Gene3D" id="3.40.1160.10">
    <property type="entry name" value="Acetylglutamate kinase-like"/>
    <property type="match status" value="1"/>
</dbReference>
<evidence type="ECO:0000256" key="4">
    <source>
        <dbReference type="ARBA" id="ARBA00005139"/>
    </source>
</evidence>
<name>A0A1W1UIA2_PEPAS</name>
<dbReference type="InterPro" id="IPR045865">
    <property type="entry name" value="ACT-like_dom_sf"/>
</dbReference>
<dbReference type="UniPathway" id="UPA00050">
    <property type="reaction ID" value="UER00461"/>
</dbReference>
<keyword evidence="8 14" id="KW-0547">Nucleotide-binding</keyword>
<dbReference type="PANTHER" id="PTHR21499:SF3">
    <property type="entry name" value="ASPARTOKINASE"/>
    <property type="match status" value="1"/>
</dbReference>
<keyword evidence="9 15" id="KW-0418">Kinase</keyword>
<dbReference type="GO" id="GO:0009089">
    <property type="term" value="P:lysine biosynthetic process via diaminopimelate"/>
    <property type="evidence" value="ECO:0007669"/>
    <property type="project" value="UniProtKB-UniPathway"/>
</dbReference>
<keyword evidence="19" id="KW-1185">Reference proteome</keyword>
<feature type="binding site" evidence="14">
    <location>
        <position position="178"/>
    </location>
    <ligand>
        <name>ATP</name>
        <dbReference type="ChEBI" id="CHEBI:30616"/>
    </ligand>
</feature>
<evidence type="ECO:0000256" key="8">
    <source>
        <dbReference type="ARBA" id="ARBA00022741"/>
    </source>
</evidence>
<dbReference type="InterPro" id="IPR002912">
    <property type="entry name" value="ACT_dom"/>
</dbReference>
<evidence type="ECO:0000256" key="7">
    <source>
        <dbReference type="ARBA" id="ARBA00022679"/>
    </source>
</evidence>
<dbReference type="UniPathway" id="UPA00051">
    <property type="reaction ID" value="UER00462"/>
</dbReference>
<dbReference type="UniPathway" id="UPA00034">
    <property type="reaction ID" value="UER00015"/>
</dbReference>
<dbReference type="EC" id="2.7.2.4" evidence="15"/>
<dbReference type="NCBIfam" id="NF005154">
    <property type="entry name" value="PRK06635.1-2"/>
    <property type="match status" value="1"/>
</dbReference>
<dbReference type="OrthoDB" id="9799110at2"/>
<dbReference type="GO" id="GO:0005524">
    <property type="term" value="F:ATP binding"/>
    <property type="evidence" value="ECO:0007669"/>
    <property type="project" value="UniProtKB-KW"/>
</dbReference>
<reference evidence="19" key="1">
    <citation type="submission" date="2017-04" db="EMBL/GenBank/DDBJ databases">
        <authorList>
            <person name="Varghese N."/>
            <person name="Submissions S."/>
        </authorList>
    </citation>
    <scope>NUCLEOTIDE SEQUENCE [LARGE SCALE GENOMIC DNA]</scope>
    <source>
        <strain evidence="19">DSM 20463</strain>
    </source>
</reference>
<evidence type="ECO:0000256" key="15">
    <source>
        <dbReference type="RuleBase" id="RU003448"/>
    </source>
</evidence>